<dbReference type="InterPro" id="IPR020846">
    <property type="entry name" value="MFS_dom"/>
</dbReference>
<feature type="transmembrane region" description="Helical" evidence="2">
    <location>
        <begin position="69"/>
        <end position="86"/>
    </location>
</feature>
<feature type="transmembrane region" description="Helical" evidence="2">
    <location>
        <begin position="289"/>
        <end position="309"/>
    </location>
</feature>
<feature type="transmembrane region" description="Helical" evidence="2">
    <location>
        <begin position="348"/>
        <end position="369"/>
    </location>
</feature>
<dbReference type="PROSITE" id="PS50850">
    <property type="entry name" value="MFS"/>
    <property type="match status" value="1"/>
</dbReference>
<dbReference type="Pfam" id="PF07690">
    <property type="entry name" value="MFS_1"/>
    <property type="match status" value="1"/>
</dbReference>
<comment type="subcellular location">
    <subcellularLocation>
        <location evidence="1">Membrane</location>
        <topology evidence="1">Multi-pass membrane protein</topology>
    </subcellularLocation>
</comment>
<dbReference type="STRING" id="34508.A0A4U5LTX9"/>
<dbReference type="SUPFAM" id="SSF103473">
    <property type="entry name" value="MFS general substrate transporter"/>
    <property type="match status" value="1"/>
</dbReference>
<feature type="transmembrane region" description="Helical" evidence="2">
    <location>
        <begin position="121"/>
        <end position="145"/>
    </location>
</feature>
<dbReference type="InterPro" id="IPR036259">
    <property type="entry name" value="MFS_trans_sf"/>
</dbReference>
<dbReference type="InterPro" id="IPR011701">
    <property type="entry name" value="MFS"/>
</dbReference>
<accession>A0A4U5LTX9</accession>
<name>A0A4U5LTX9_STECR</name>
<feature type="transmembrane region" description="Helical" evidence="2">
    <location>
        <begin position="25"/>
        <end position="49"/>
    </location>
</feature>
<reference evidence="4 5" key="1">
    <citation type="journal article" date="2015" name="Genome Biol.">
        <title>Comparative genomics of Steinernema reveals deeply conserved gene regulatory networks.</title>
        <authorList>
            <person name="Dillman A.R."/>
            <person name="Macchietto M."/>
            <person name="Porter C.F."/>
            <person name="Rogers A."/>
            <person name="Williams B."/>
            <person name="Antoshechkin I."/>
            <person name="Lee M.M."/>
            <person name="Goodwin Z."/>
            <person name="Lu X."/>
            <person name="Lewis E.E."/>
            <person name="Goodrich-Blair H."/>
            <person name="Stock S.P."/>
            <person name="Adams B.J."/>
            <person name="Sternberg P.W."/>
            <person name="Mortazavi A."/>
        </authorList>
    </citation>
    <scope>NUCLEOTIDE SEQUENCE [LARGE SCALE GENOMIC DNA]</scope>
    <source>
        <strain evidence="4 5">ALL</strain>
    </source>
</reference>
<dbReference type="GO" id="GO:0022857">
    <property type="term" value="F:transmembrane transporter activity"/>
    <property type="evidence" value="ECO:0007669"/>
    <property type="project" value="InterPro"/>
</dbReference>
<organism evidence="4 5">
    <name type="scientific">Steinernema carpocapsae</name>
    <name type="common">Entomopathogenic nematode</name>
    <dbReference type="NCBI Taxonomy" id="34508"/>
    <lineage>
        <taxon>Eukaryota</taxon>
        <taxon>Metazoa</taxon>
        <taxon>Ecdysozoa</taxon>
        <taxon>Nematoda</taxon>
        <taxon>Chromadorea</taxon>
        <taxon>Rhabditida</taxon>
        <taxon>Tylenchina</taxon>
        <taxon>Panagrolaimomorpha</taxon>
        <taxon>Strongyloidoidea</taxon>
        <taxon>Steinernematidae</taxon>
        <taxon>Steinernema</taxon>
    </lineage>
</organism>
<keyword evidence="2" id="KW-0812">Transmembrane</keyword>
<dbReference type="PANTHER" id="PTHR45757:SF11">
    <property type="entry name" value="MAJOR FACILITATOR SUPERFAMILY (MFS) PROFILE DOMAIN-CONTAINING PROTEIN"/>
    <property type="match status" value="1"/>
</dbReference>
<feature type="transmembrane region" description="Helical" evidence="2">
    <location>
        <begin position="191"/>
        <end position="209"/>
    </location>
</feature>
<evidence type="ECO:0000313" key="5">
    <source>
        <dbReference type="Proteomes" id="UP000298663"/>
    </source>
</evidence>
<dbReference type="EMBL" id="AZBU02000012">
    <property type="protein sequence ID" value="TKR59541.1"/>
    <property type="molecule type" value="Genomic_DNA"/>
</dbReference>
<evidence type="ECO:0000259" key="3">
    <source>
        <dbReference type="PROSITE" id="PS50850"/>
    </source>
</evidence>
<keyword evidence="5" id="KW-1185">Reference proteome</keyword>
<feature type="transmembrane region" description="Helical" evidence="2">
    <location>
        <begin position="321"/>
        <end position="342"/>
    </location>
</feature>
<feature type="transmembrane region" description="Helical" evidence="2">
    <location>
        <begin position="242"/>
        <end position="269"/>
    </location>
</feature>
<keyword evidence="2" id="KW-0472">Membrane</keyword>
<comment type="caution">
    <text evidence="4">The sequence shown here is derived from an EMBL/GenBank/DDBJ whole genome shotgun (WGS) entry which is preliminary data.</text>
</comment>
<reference evidence="4 5" key="2">
    <citation type="journal article" date="2019" name="G3 (Bethesda)">
        <title>Hybrid Assembly of the Genome of the Entomopathogenic Nematode Steinernema carpocapsae Identifies the X-Chromosome.</title>
        <authorList>
            <person name="Serra L."/>
            <person name="Macchietto M."/>
            <person name="Macias-Munoz A."/>
            <person name="McGill C.J."/>
            <person name="Rodriguez I.M."/>
            <person name="Rodriguez B."/>
            <person name="Murad R."/>
            <person name="Mortazavi A."/>
        </authorList>
    </citation>
    <scope>NUCLEOTIDE SEQUENCE [LARGE SCALE GENOMIC DNA]</scope>
    <source>
        <strain evidence="4 5">ALL</strain>
    </source>
</reference>
<evidence type="ECO:0000256" key="2">
    <source>
        <dbReference type="SAM" id="Phobius"/>
    </source>
</evidence>
<dbReference type="Proteomes" id="UP000298663">
    <property type="component" value="Unassembled WGS sequence"/>
</dbReference>
<evidence type="ECO:0000256" key="1">
    <source>
        <dbReference type="ARBA" id="ARBA00004141"/>
    </source>
</evidence>
<dbReference type="PANTHER" id="PTHR45757">
    <property type="entry name" value="PROTEIN CBG23364-RELATED"/>
    <property type="match status" value="1"/>
</dbReference>
<dbReference type="AlphaFoldDB" id="A0A4U5LTX9"/>
<feature type="domain" description="Major facilitator superfamily (MFS) profile" evidence="3">
    <location>
        <begin position="26"/>
        <end position="426"/>
    </location>
</feature>
<gene>
    <name evidence="4" type="ORF">L596_029195</name>
</gene>
<evidence type="ECO:0000313" key="4">
    <source>
        <dbReference type="EMBL" id="TKR59541.1"/>
    </source>
</evidence>
<keyword evidence="2" id="KW-1133">Transmembrane helix</keyword>
<dbReference type="Gene3D" id="1.20.1250.20">
    <property type="entry name" value="MFS general substrate transporter like domains"/>
    <property type="match status" value="2"/>
</dbReference>
<protein>
    <recommendedName>
        <fullName evidence="3">Major facilitator superfamily (MFS) profile domain-containing protein</fullName>
    </recommendedName>
</protein>
<feature type="transmembrane region" description="Helical" evidence="2">
    <location>
        <begin position="157"/>
        <end position="185"/>
    </location>
</feature>
<proteinExistence type="predicted"/>
<feature type="transmembrane region" description="Helical" evidence="2">
    <location>
        <begin position="93"/>
        <end position="115"/>
    </location>
</feature>
<dbReference type="GO" id="GO:0016020">
    <property type="term" value="C:membrane"/>
    <property type="evidence" value="ECO:0007669"/>
    <property type="project" value="UniProtKB-SubCell"/>
</dbReference>
<sequence>MSLSDEQVERKESQESGMFGDSTRYVVMVVATICLTSVISNSLAFNFTVICMNDGSENATAAYSEDQKGLLFSAIAVGNLLGSLPITQLTTQYGVRLVFTVFCAISAVSTLLFPLAHSLGFAWVFVMRVLQGIALAVSFPALGSITAQWSTLKGSGMYIALMSCHLQFGPIFTMPVAGALCVSSFGWSSLYYIQGGLTVVICVVFYSFYRDSPRMHKSVSGKEISKIELGKTTSNHHEPVPYVAMLTSLPILGVWISSIGGNLGFQIFMQYGPTYLNKVLGYEIESTGFATAIPYIASALVKMLAGPFSDKATCVSERVRLIIFTIISQGCMALCFVFLAVVPAEQAFIGWLAYTAAIAFSGLNCVGVVKCAQLIDWPPTFDRLAVTISLFSDGSDRSCEVRRSRVVVSSASRRPHGRLMSQSGSF</sequence>
<dbReference type="OrthoDB" id="2985014at2759"/>